<feature type="compositionally biased region" description="Basic and acidic residues" evidence="5">
    <location>
        <begin position="1065"/>
        <end position="1079"/>
    </location>
</feature>
<feature type="compositionally biased region" description="Polar residues" evidence="5">
    <location>
        <begin position="1697"/>
        <end position="1731"/>
    </location>
</feature>
<dbReference type="InterPro" id="IPR029978">
    <property type="entry name" value="LMO-7"/>
</dbReference>
<feature type="compositionally biased region" description="Low complexity" evidence="5">
    <location>
        <begin position="1368"/>
        <end position="1378"/>
    </location>
</feature>
<feature type="compositionally biased region" description="Basic and acidic residues" evidence="5">
    <location>
        <begin position="847"/>
        <end position="859"/>
    </location>
</feature>
<keyword evidence="1 4" id="KW-0479">Metal-binding</keyword>
<evidence type="ECO:0000256" key="5">
    <source>
        <dbReference type="SAM" id="MobiDB-lite"/>
    </source>
</evidence>
<feature type="compositionally biased region" description="Basic and acidic residues" evidence="5">
    <location>
        <begin position="1435"/>
        <end position="1537"/>
    </location>
</feature>
<protein>
    <recommendedName>
        <fullName evidence="11">LIM domain 7a</fullName>
    </recommendedName>
</protein>
<dbReference type="CDD" id="cd21277">
    <property type="entry name" value="CH_LMO7"/>
    <property type="match status" value="1"/>
</dbReference>
<feature type="region of interest" description="Disordered" evidence="5">
    <location>
        <begin position="844"/>
        <end position="1155"/>
    </location>
</feature>
<feature type="region of interest" description="Disordered" evidence="5">
    <location>
        <begin position="1367"/>
        <end position="1422"/>
    </location>
</feature>
<evidence type="ECO:0000259" key="8">
    <source>
        <dbReference type="PROSITE" id="PS50106"/>
    </source>
</evidence>
<evidence type="ECO:0000256" key="4">
    <source>
        <dbReference type="PROSITE-ProRule" id="PRU00125"/>
    </source>
</evidence>
<dbReference type="PANTHER" id="PTHR46767:SF1">
    <property type="entry name" value="LIM DOMAIN ONLY PROTEIN 7"/>
    <property type="match status" value="1"/>
</dbReference>
<dbReference type="GO" id="GO:0080090">
    <property type="term" value="P:regulation of primary metabolic process"/>
    <property type="evidence" value="ECO:0007669"/>
    <property type="project" value="UniProtKB-ARBA"/>
</dbReference>
<evidence type="ECO:0000259" key="6">
    <source>
        <dbReference type="PROSITE" id="PS50021"/>
    </source>
</evidence>
<gene>
    <name evidence="9" type="ORF">KC01_LOCUS13109</name>
</gene>
<dbReference type="InterPro" id="IPR031865">
    <property type="entry name" value="DUF4757"/>
</dbReference>
<evidence type="ECO:0000313" key="10">
    <source>
        <dbReference type="Proteomes" id="UP001497482"/>
    </source>
</evidence>
<dbReference type="SMART" id="SM00132">
    <property type="entry name" value="LIM"/>
    <property type="match status" value="1"/>
</dbReference>
<dbReference type="PROSITE" id="PS50021">
    <property type="entry name" value="CH"/>
    <property type="match status" value="1"/>
</dbReference>
<dbReference type="SMART" id="SM00228">
    <property type="entry name" value="PDZ"/>
    <property type="match status" value="1"/>
</dbReference>
<feature type="compositionally biased region" description="Low complexity" evidence="5">
    <location>
        <begin position="860"/>
        <end position="870"/>
    </location>
</feature>
<evidence type="ECO:0000256" key="2">
    <source>
        <dbReference type="ARBA" id="ARBA00022833"/>
    </source>
</evidence>
<dbReference type="Pfam" id="PF00595">
    <property type="entry name" value="PDZ"/>
    <property type="match status" value="1"/>
</dbReference>
<feature type="region of interest" description="Disordered" evidence="5">
    <location>
        <begin position="1435"/>
        <end position="1589"/>
    </location>
</feature>
<feature type="region of interest" description="Disordered" evidence="5">
    <location>
        <begin position="1670"/>
        <end position="1798"/>
    </location>
</feature>
<dbReference type="EMBL" id="OZ035837">
    <property type="protein sequence ID" value="CAL1582518.1"/>
    <property type="molecule type" value="Genomic_DNA"/>
</dbReference>
<dbReference type="GO" id="GO:0023051">
    <property type="term" value="P:regulation of signaling"/>
    <property type="evidence" value="ECO:0007669"/>
    <property type="project" value="InterPro"/>
</dbReference>
<feature type="compositionally biased region" description="Pro residues" evidence="5">
    <location>
        <begin position="1778"/>
        <end position="1790"/>
    </location>
</feature>
<feature type="compositionally biased region" description="Low complexity" evidence="5">
    <location>
        <begin position="966"/>
        <end position="977"/>
    </location>
</feature>
<feature type="compositionally biased region" description="Polar residues" evidence="5">
    <location>
        <begin position="1136"/>
        <end position="1154"/>
    </location>
</feature>
<dbReference type="GO" id="GO:0030155">
    <property type="term" value="P:regulation of cell adhesion"/>
    <property type="evidence" value="ECO:0007669"/>
    <property type="project" value="InterPro"/>
</dbReference>
<feature type="domain" description="LIM zinc-binding" evidence="7">
    <location>
        <begin position="1804"/>
        <end position="1870"/>
    </location>
</feature>
<dbReference type="PROSITE" id="PS50023">
    <property type="entry name" value="LIM_DOMAIN_2"/>
    <property type="match status" value="1"/>
</dbReference>
<feature type="compositionally biased region" description="Basic and acidic residues" evidence="5">
    <location>
        <begin position="1405"/>
        <end position="1422"/>
    </location>
</feature>
<evidence type="ECO:0008006" key="11">
    <source>
        <dbReference type="Google" id="ProtNLM"/>
    </source>
</evidence>
<dbReference type="CDD" id="cd08368">
    <property type="entry name" value="LIM"/>
    <property type="match status" value="1"/>
</dbReference>
<feature type="region of interest" description="Disordered" evidence="5">
    <location>
        <begin position="564"/>
        <end position="602"/>
    </location>
</feature>
<feature type="compositionally biased region" description="Polar residues" evidence="5">
    <location>
        <begin position="1052"/>
        <end position="1064"/>
    </location>
</feature>
<dbReference type="InterPro" id="IPR036872">
    <property type="entry name" value="CH_dom_sf"/>
</dbReference>
<reference evidence="9 10" key="1">
    <citation type="submission" date="2024-04" db="EMBL/GenBank/DDBJ databases">
        <authorList>
            <person name="Waldvogel A.-M."/>
            <person name="Schoenle A."/>
        </authorList>
    </citation>
    <scope>NUCLEOTIDE SEQUENCE [LARGE SCALE GENOMIC DNA]</scope>
</reference>
<feature type="compositionally biased region" description="Low complexity" evidence="5">
    <location>
        <begin position="939"/>
        <end position="949"/>
    </location>
</feature>
<evidence type="ECO:0000256" key="1">
    <source>
        <dbReference type="ARBA" id="ARBA00022723"/>
    </source>
</evidence>
<dbReference type="Pfam" id="PF00412">
    <property type="entry name" value="LIM"/>
    <property type="match status" value="1"/>
</dbReference>
<feature type="region of interest" description="Disordered" evidence="5">
    <location>
        <begin position="249"/>
        <end position="293"/>
    </location>
</feature>
<dbReference type="InterPro" id="IPR001715">
    <property type="entry name" value="CH_dom"/>
</dbReference>
<dbReference type="FunFam" id="1.10.418.10:FF:000038">
    <property type="entry name" value="LIM and calponin homology domains-containing protein 1"/>
    <property type="match status" value="1"/>
</dbReference>
<feature type="compositionally biased region" description="Low complexity" evidence="5">
    <location>
        <begin position="1732"/>
        <end position="1761"/>
    </location>
</feature>
<organism evidence="9 10">
    <name type="scientific">Knipowitschia caucasica</name>
    <name type="common">Caucasian dwarf goby</name>
    <name type="synonym">Pomatoschistus caucasicus</name>
    <dbReference type="NCBI Taxonomy" id="637954"/>
    <lineage>
        <taxon>Eukaryota</taxon>
        <taxon>Metazoa</taxon>
        <taxon>Chordata</taxon>
        <taxon>Craniata</taxon>
        <taxon>Vertebrata</taxon>
        <taxon>Euteleostomi</taxon>
        <taxon>Actinopterygii</taxon>
        <taxon>Neopterygii</taxon>
        <taxon>Teleostei</taxon>
        <taxon>Neoteleostei</taxon>
        <taxon>Acanthomorphata</taxon>
        <taxon>Gobiaria</taxon>
        <taxon>Gobiiformes</taxon>
        <taxon>Gobioidei</taxon>
        <taxon>Gobiidae</taxon>
        <taxon>Gobiinae</taxon>
        <taxon>Knipowitschia</taxon>
    </lineage>
</organism>
<dbReference type="Pfam" id="PF15949">
    <property type="entry name" value="DUF4757"/>
    <property type="match status" value="2"/>
</dbReference>
<dbReference type="SUPFAM" id="SSF47576">
    <property type="entry name" value="Calponin-homology domain, CH-domain"/>
    <property type="match status" value="1"/>
</dbReference>
<dbReference type="PROSITE" id="PS00478">
    <property type="entry name" value="LIM_DOMAIN_1"/>
    <property type="match status" value="1"/>
</dbReference>
<dbReference type="Gene3D" id="2.30.42.10">
    <property type="match status" value="1"/>
</dbReference>
<dbReference type="InterPro" id="IPR001478">
    <property type="entry name" value="PDZ"/>
</dbReference>
<dbReference type="PANTHER" id="PTHR46767">
    <property type="entry name" value="LIM DOMAIN ONLY PROTEIN 7"/>
    <property type="match status" value="1"/>
</dbReference>
<proteinExistence type="predicted"/>
<accession>A0AAV2K228</accession>
<feature type="region of interest" description="Disordered" evidence="5">
    <location>
        <begin position="1303"/>
        <end position="1330"/>
    </location>
</feature>
<dbReference type="Pfam" id="PF00307">
    <property type="entry name" value="CH"/>
    <property type="match status" value="1"/>
</dbReference>
<keyword evidence="2 4" id="KW-0862">Zinc</keyword>
<evidence type="ECO:0000313" key="9">
    <source>
        <dbReference type="EMBL" id="CAL1582518.1"/>
    </source>
</evidence>
<feature type="domain" description="Calponin-homology (CH)" evidence="6">
    <location>
        <begin position="75"/>
        <end position="192"/>
    </location>
</feature>
<sequence length="1875" mass="211998">MQHIFHLEAAGLPLNLRSTPHPFFPRPPPQPQQQTSERTILCCELRRVGGKLRTLAVHRKVIVMEWREQSSVSCEEAYTEAQRWIEAVTKKKFGSSDFRSALENGVLLCDLINSIKPGTIRRVNRLPTPIAGLDNLNVFLRACGKLGLKEAQLFHPGDLQDLSTRVTVKAEETNRRLKNVLITIYWLGRRAQCDLVYDGPYLNLKAFEGLLGTALYKALQESSSSLQKDNSILRDSGFGESWYSEQDLHFGSGGGGHRRDDSLDSLDSLGSRPHSISSDIKGSSEGFCSDTEPEPVFRMADKDNLSYRRSAVIAPKTATQFNQFLPSKDKAPAYVPAPLRKKRAERNEDSRRSWTSPYTEEDIPLTSRVSPVPAAGQLWTYDDSGSDSDLDRPDPDLVLDDLASRRFHSPTPSTPTNFAMPLSPLAGTKSPEARHGPWPQVNLNPGFIPQQSVVCLSRTGDSECGDNPSPQRSARVDHSTGVSSHSLFRDVYIDSEDSDDEVGYADPVQDDLYARKLGTKPQAPAMSHDKFLPKFWTPEEDVHIQKIKLGSQKRPWYKKMQGLSYKKSGSSSDDSDCDVSPWVSGRTSSGPSQSVSNRPSAAPTTLVVGKSSYIEPNSPPLQLPIILPPVLVHPPLVFAPVDPTSGPKLVKCEKFPLYGRPPDPPEILDYDSLCPDLENDDMFARRTLAFQSNTDLAMMKLPIRSIRYSSEPQLNIITQKHEHSTEEEEEIFPDIEEDDVVYRFPYNLSTLFVVLSSFYRQLPRQDSLEGSKSTNDIDMDQGAARQIRYEELQKFREQIKHSDDRWQDDLSKWKSKRKSVNFDIVKKKEEREKIEEITFSSSKKSKTFKEMQEERESKRQSLGSRLGSLSYMDDEDVFEKPDAAPRAPYSRSHTIDTPLYSSSSYRESTLKEDDPPPASTATGRAASPVPARESVNVQTTSLTSTSYTSHQRSPSPPAAPNRRLQTSTAETVTTTSSFLNSAPKVQEPKSPLLPPQTEVPSVESPFKRPQQQIPMESKPPVVSRVSASLPRTYQRSDSARLTSVVAPRPFGTQATRVSSLSRANTTDDSKKPVNGDTSKRASVPSRYHQFMTAEDEAESSSAQSSEDEASAEKSATSEEMKSETAVSPAPVKDSSQESFCETRISLNQKPNSSRDFGFQADWDSTGARVTSIVKGSPAEMCQLQPGDEVLTVNGQKVAGMSYTSWKSHMEEALQEGSLVMDIRRHGKNSTPETKTINSSLDFTSHISTKTEPLKEAFTHQVVDVASNGLNGSLRDERVTMRNKESEPIALKNLKRRSEFFEQGGSEPVMPDIPVPPITPSSSSRWSWDPEEERKRQEKWQKEQERLLQEKYKRDQEKLQEEWVKAQEEITSTQSQQESLDVNNRRPGPHSPLSPVSQPLTSLWEEQEKMRKEELERRKQAEERELQRLREERLKREQREEEERKRREEEEERRREEEARRRREEAERKREEEERRRREEAERMREEEERRRREEAEEAQKRIEKEEKERRRRGEEERRSRAEEAVEQQRRERERALEMQKQQQQHQQWAGGFHAEPRPTFSDSRTRSKSSPQLDEEDRARQRGVSVQPGGMAHWLLQERASERYKQAQSQRAASELETQRRNILNVMKYRQPERVMGTTASQRAQQAESQAEMDRQQILKEMKKKTSLLTDNSWIRQRSSTTSGVEGEGPSMRRGDSLNNLDTNNYNSWRSSWTPRTNSQIPNYSRPQSAMSGSISSYGGWSGGLPRSSTLPSSSSSSSLRGGIGASAPWSQQTPSPSLSPTPTTSPEPLPDSQQSNRSVSGKKICTYCDSPLGKGAAMIIESLGLCYHLTCFKCFDCGSDLGGSEAGAEVRIRNKHLYCNTCYVRCKTNQPTAM</sequence>
<name>A0AAV2K228_KNICA</name>
<dbReference type="PROSITE" id="PS50106">
    <property type="entry name" value="PDZ"/>
    <property type="match status" value="1"/>
</dbReference>
<dbReference type="InterPro" id="IPR036034">
    <property type="entry name" value="PDZ_sf"/>
</dbReference>
<feature type="compositionally biased region" description="Polar residues" evidence="5">
    <location>
        <begin position="1025"/>
        <end position="1041"/>
    </location>
</feature>
<dbReference type="GO" id="GO:0046872">
    <property type="term" value="F:metal ion binding"/>
    <property type="evidence" value="ECO:0007669"/>
    <property type="project" value="UniProtKB-KW"/>
</dbReference>
<feature type="compositionally biased region" description="Polar residues" evidence="5">
    <location>
        <begin position="585"/>
        <end position="602"/>
    </location>
</feature>
<keyword evidence="10" id="KW-1185">Reference proteome</keyword>
<evidence type="ECO:0000259" key="7">
    <source>
        <dbReference type="PROSITE" id="PS50023"/>
    </source>
</evidence>
<dbReference type="SMART" id="SM00033">
    <property type="entry name" value="CH"/>
    <property type="match status" value="1"/>
</dbReference>
<feature type="region of interest" description="Disordered" evidence="5">
    <location>
        <begin position="329"/>
        <end position="359"/>
    </location>
</feature>
<dbReference type="InterPro" id="IPR001781">
    <property type="entry name" value="Znf_LIM"/>
</dbReference>
<feature type="region of interest" description="Disordered" evidence="5">
    <location>
        <begin position="459"/>
        <end position="481"/>
    </location>
</feature>
<dbReference type="Gene3D" id="1.10.418.10">
    <property type="entry name" value="Calponin-like domain"/>
    <property type="match status" value="1"/>
</dbReference>
<keyword evidence="3 4" id="KW-0440">LIM domain</keyword>
<dbReference type="SUPFAM" id="SSF50156">
    <property type="entry name" value="PDZ domain-like"/>
    <property type="match status" value="1"/>
</dbReference>
<feature type="compositionally biased region" description="Polar residues" evidence="5">
    <location>
        <begin position="1670"/>
        <end position="1684"/>
    </location>
</feature>
<dbReference type="Proteomes" id="UP001497482">
    <property type="component" value="Chromosome 15"/>
</dbReference>
<dbReference type="Gene3D" id="2.10.110.10">
    <property type="entry name" value="Cysteine Rich Protein"/>
    <property type="match status" value="1"/>
</dbReference>
<feature type="region of interest" description="Disordered" evidence="5">
    <location>
        <begin position="376"/>
        <end position="397"/>
    </location>
</feature>
<evidence type="ECO:0000256" key="3">
    <source>
        <dbReference type="ARBA" id="ARBA00023038"/>
    </source>
</evidence>
<dbReference type="FunFam" id="2.10.110.10:FF:000041">
    <property type="entry name" value="LIM and calponin homology domains 1"/>
    <property type="match status" value="1"/>
</dbReference>
<feature type="domain" description="PDZ" evidence="8">
    <location>
        <begin position="1143"/>
        <end position="1224"/>
    </location>
</feature>
<dbReference type="GO" id="GO:0010604">
    <property type="term" value="P:positive regulation of macromolecule metabolic process"/>
    <property type="evidence" value="ECO:0007669"/>
    <property type="project" value="UniProtKB-ARBA"/>
</dbReference>